<name>A0A841BUR7_9ACTN</name>
<dbReference type="AlphaFoldDB" id="A0A841BUR7"/>
<accession>A0A841BUR7</accession>
<proteinExistence type="predicted"/>
<evidence type="ECO:0000256" key="1">
    <source>
        <dbReference type="SAM" id="MobiDB-lite"/>
    </source>
</evidence>
<dbReference type="Proteomes" id="UP000587527">
    <property type="component" value="Unassembled WGS sequence"/>
</dbReference>
<keyword evidence="3" id="KW-1185">Reference proteome</keyword>
<evidence type="ECO:0000313" key="2">
    <source>
        <dbReference type="EMBL" id="MBB5871944.1"/>
    </source>
</evidence>
<dbReference type="RefSeq" id="WP_184840334.1">
    <property type="nucleotide sequence ID" value="NZ_JACHMN010000002.1"/>
</dbReference>
<protein>
    <submittedName>
        <fullName evidence="2">Uncharacterized protein</fullName>
    </submittedName>
</protein>
<sequence length="81" mass="8231">MIDGPSLAALVVGYPAGQPEQAARLRRSPETSAPASTADMVSVGAVITTCPHLAAEGRLVQANPAPMTFALSARTDDAGQQ</sequence>
<dbReference type="EMBL" id="JACHMN010000002">
    <property type="protein sequence ID" value="MBB5871944.1"/>
    <property type="molecule type" value="Genomic_DNA"/>
</dbReference>
<evidence type="ECO:0000313" key="3">
    <source>
        <dbReference type="Proteomes" id="UP000587527"/>
    </source>
</evidence>
<organism evidence="2 3">
    <name type="scientific">Allocatelliglobosispora scoriae</name>
    <dbReference type="NCBI Taxonomy" id="643052"/>
    <lineage>
        <taxon>Bacteria</taxon>
        <taxon>Bacillati</taxon>
        <taxon>Actinomycetota</taxon>
        <taxon>Actinomycetes</taxon>
        <taxon>Micromonosporales</taxon>
        <taxon>Micromonosporaceae</taxon>
        <taxon>Allocatelliglobosispora</taxon>
    </lineage>
</organism>
<gene>
    <name evidence="2" type="ORF">F4553_005323</name>
</gene>
<comment type="caution">
    <text evidence="2">The sequence shown here is derived from an EMBL/GenBank/DDBJ whole genome shotgun (WGS) entry which is preliminary data.</text>
</comment>
<feature type="region of interest" description="Disordered" evidence="1">
    <location>
        <begin position="18"/>
        <end position="37"/>
    </location>
</feature>
<reference evidence="2 3" key="1">
    <citation type="submission" date="2020-08" db="EMBL/GenBank/DDBJ databases">
        <title>Sequencing the genomes of 1000 actinobacteria strains.</title>
        <authorList>
            <person name="Klenk H.-P."/>
        </authorList>
    </citation>
    <scope>NUCLEOTIDE SEQUENCE [LARGE SCALE GENOMIC DNA]</scope>
    <source>
        <strain evidence="2 3">DSM 45362</strain>
    </source>
</reference>